<evidence type="ECO:0000313" key="2">
    <source>
        <dbReference type="EMBL" id="KAJ9582754.1"/>
    </source>
</evidence>
<accession>A0AAD7ZL68</accession>
<sequence length="401" mass="46305">MGETPPSWINSEFLEKAVKFDRKNPDIEIISFDIKRAAAAGDHYGSEMYRATVKTKENGKNDEISLIVKCNHQEGEMSKIIEESDIFRREAKTFTDIHVPVSKLLEKAFPDGYQPLAAKCIYTQELPTAIVLDDLKKQGFKLASVTHGLDLKHCLLVMRKIAQYHACSVVLRHQDPSRFKTFEENSMKNGSAGMSGFFTNIMKSVRNEVESWDDGENYLDALKTLEIKTLDRWINAVLREDDGYNVLIHGDLWMNNMMFRYSDKQDVQEVRFVDFQLSYITSPAIDLQYFMNSSASPEVLANDYQVLIDEYYNTLCDTFKRLGHEELQPSRDVLNAELEKKKVFGVLGGLTVRTVALVDRNHVPDMEKVMKNTDFIHLSEKYKEAVRKLMPLYYKWGWLNF</sequence>
<name>A0AAD7ZL68_DIPPU</name>
<gene>
    <name evidence="2" type="ORF">L9F63_022899</name>
</gene>
<reference evidence="2" key="1">
    <citation type="journal article" date="2023" name="IScience">
        <title>Live-bearing cockroach genome reveals convergent evolutionary mechanisms linked to viviparity in insects and beyond.</title>
        <authorList>
            <person name="Fouks B."/>
            <person name="Harrison M.C."/>
            <person name="Mikhailova A.A."/>
            <person name="Marchal E."/>
            <person name="English S."/>
            <person name="Carruthers M."/>
            <person name="Jennings E.C."/>
            <person name="Chiamaka E.L."/>
            <person name="Frigard R.A."/>
            <person name="Pippel M."/>
            <person name="Attardo G.M."/>
            <person name="Benoit J.B."/>
            <person name="Bornberg-Bauer E."/>
            <person name="Tobe S.S."/>
        </authorList>
    </citation>
    <scope>NUCLEOTIDE SEQUENCE</scope>
    <source>
        <strain evidence="2">Stay&amp;Tobe</strain>
    </source>
</reference>
<dbReference type="SUPFAM" id="SSF56112">
    <property type="entry name" value="Protein kinase-like (PK-like)"/>
    <property type="match status" value="1"/>
</dbReference>
<comment type="caution">
    <text evidence="2">The sequence shown here is derived from an EMBL/GenBank/DDBJ whole genome shotgun (WGS) entry which is preliminary data.</text>
</comment>
<dbReference type="Gene3D" id="3.90.1200.10">
    <property type="match status" value="1"/>
</dbReference>
<reference evidence="2" key="2">
    <citation type="submission" date="2023-05" db="EMBL/GenBank/DDBJ databases">
        <authorList>
            <person name="Fouks B."/>
        </authorList>
    </citation>
    <scope>NUCLEOTIDE SEQUENCE</scope>
    <source>
        <strain evidence="2">Stay&amp;Tobe</strain>
        <tissue evidence="2">Testes</tissue>
    </source>
</reference>
<organism evidence="2 3">
    <name type="scientific">Diploptera punctata</name>
    <name type="common">Pacific beetle cockroach</name>
    <dbReference type="NCBI Taxonomy" id="6984"/>
    <lineage>
        <taxon>Eukaryota</taxon>
        <taxon>Metazoa</taxon>
        <taxon>Ecdysozoa</taxon>
        <taxon>Arthropoda</taxon>
        <taxon>Hexapoda</taxon>
        <taxon>Insecta</taxon>
        <taxon>Pterygota</taxon>
        <taxon>Neoptera</taxon>
        <taxon>Polyneoptera</taxon>
        <taxon>Dictyoptera</taxon>
        <taxon>Blattodea</taxon>
        <taxon>Blaberoidea</taxon>
        <taxon>Blaberidae</taxon>
        <taxon>Diplopterinae</taxon>
        <taxon>Diploptera</taxon>
    </lineage>
</organism>
<evidence type="ECO:0000313" key="3">
    <source>
        <dbReference type="Proteomes" id="UP001233999"/>
    </source>
</evidence>
<feature type="domain" description="CHK kinase-like" evidence="1">
    <location>
        <begin position="130"/>
        <end position="321"/>
    </location>
</feature>
<dbReference type="InterPro" id="IPR004119">
    <property type="entry name" value="EcKL"/>
</dbReference>
<keyword evidence="3" id="KW-1185">Reference proteome</keyword>
<evidence type="ECO:0000259" key="1">
    <source>
        <dbReference type="SMART" id="SM00587"/>
    </source>
</evidence>
<dbReference type="Proteomes" id="UP001233999">
    <property type="component" value="Unassembled WGS sequence"/>
</dbReference>
<dbReference type="InterPro" id="IPR011009">
    <property type="entry name" value="Kinase-like_dom_sf"/>
</dbReference>
<dbReference type="PANTHER" id="PTHR11012:SF56">
    <property type="entry name" value="CHK KINASE-LIKE DOMAIN-CONTAINING PROTEIN-RELATED"/>
    <property type="match status" value="1"/>
</dbReference>
<dbReference type="EMBL" id="JASPKZ010007747">
    <property type="protein sequence ID" value="KAJ9582754.1"/>
    <property type="molecule type" value="Genomic_DNA"/>
</dbReference>
<dbReference type="AlphaFoldDB" id="A0AAD7ZL68"/>
<protein>
    <recommendedName>
        <fullName evidence="1">CHK kinase-like domain-containing protein</fullName>
    </recommendedName>
</protein>
<dbReference type="InterPro" id="IPR015897">
    <property type="entry name" value="CHK_kinase-like"/>
</dbReference>
<dbReference type="PANTHER" id="PTHR11012">
    <property type="entry name" value="PROTEIN KINASE-LIKE DOMAIN-CONTAINING"/>
    <property type="match status" value="1"/>
</dbReference>
<dbReference type="Pfam" id="PF02958">
    <property type="entry name" value="EcKL"/>
    <property type="match status" value="1"/>
</dbReference>
<proteinExistence type="predicted"/>
<dbReference type="SMART" id="SM00587">
    <property type="entry name" value="CHK"/>
    <property type="match status" value="1"/>
</dbReference>